<comment type="caution">
    <text evidence="18">The sequence shown here is derived from an EMBL/GenBank/DDBJ whole genome shotgun (WGS) entry which is preliminary data.</text>
</comment>
<evidence type="ECO:0000313" key="19">
    <source>
        <dbReference type="Proteomes" id="UP001226434"/>
    </source>
</evidence>
<dbReference type="InterPro" id="IPR013986">
    <property type="entry name" value="DExx_box_DNA_helicase_dom_sf"/>
</dbReference>
<keyword evidence="9" id="KW-0238">DNA-binding</keyword>
<evidence type="ECO:0000256" key="12">
    <source>
        <dbReference type="ARBA" id="ARBA00034617"/>
    </source>
</evidence>
<feature type="domain" description="UvrD-like helicase ATP-binding" evidence="16">
    <location>
        <begin position="17"/>
        <end position="343"/>
    </location>
</feature>
<dbReference type="Gene3D" id="1.10.486.10">
    <property type="entry name" value="PCRA, domain 4"/>
    <property type="match status" value="1"/>
</dbReference>
<evidence type="ECO:0000256" key="9">
    <source>
        <dbReference type="ARBA" id="ARBA00023125"/>
    </source>
</evidence>
<dbReference type="Pfam" id="PF13361">
    <property type="entry name" value="UvrD_C"/>
    <property type="match status" value="2"/>
</dbReference>
<keyword evidence="7" id="KW-0269">Exonuclease</keyword>
<keyword evidence="5 15" id="KW-0378">Hydrolase</keyword>
<keyword evidence="6 15" id="KW-0347">Helicase</keyword>
<organism evidence="18 19">
    <name type="scientific">Pinibacter soli</name>
    <dbReference type="NCBI Taxonomy" id="3044211"/>
    <lineage>
        <taxon>Bacteria</taxon>
        <taxon>Pseudomonadati</taxon>
        <taxon>Bacteroidota</taxon>
        <taxon>Chitinophagia</taxon>
        <taxon>Chitinophagales</taxon>
        <taxon>Chitinophagaceae</taxon>
        <taxon>Pinibacter</taxon>
    </lineage>
</organism>
<dbReference type="EMBL" id="JASBRG010000002">
    <property type="protein sequence ID" value="MDI3318859.1"/>
    <property type="molecule type" value="Genomic_DNA"/>
</dbReference>
<evidence type="ECO:0000256" key="2">
    <source>
        <dbReference type="ARBA" id="ARBA00022722"/>
    </source>
</evidence>
<evidence type="ECO:0000256" key="1">
    <source>
        <dbReference type="ARBA" id="ARBA00009922"/>
    </source>
</evidence>
<dbReference type="Pfam" id="PF12705">
    <property type="entry name" value="PDDEXK_1"/>
    <property type="match status" value="1"/>
</dbReference>
<keyword evidence="10" id="KW-0234">DNA repair</keyword>
<evidence type="ECO:0000256" key="11">
    <source>
        <dbReference type="ARBA" id="ARBA00023235"/>
    </source>
</evidence>
<keyword evidence="11" id="KW-0413">Isomerase</keyword>
<evidence type="ECO:0000256" key="13">
    <source>
        <dbReference type="ARBA" id="ARBA00034808"/>
    </source>
</evidence>
<dbReference type="InterPro" id="IPR000212">
    <property type="entry name" value="DNA_helicase_UvrD/REP"/>
</dbReference>
<keyword evidence="8 15" id="KW-0067">ATP-binding</keyword>
<evidence type="ECO:0000256" key="6">
    <source>
        <dbReference type="ARBA" id="ARBA00022806"/>
    </source>
</evidence>
<evidence type="ECO:0000259" key="16">
    <source>
        <dbReference type="PROSITE" id="PS51198"/>
    </source>
</evidence>
<sequence>MSSFREQLEMKFIEEYNKLNQQQKLAVDNIEGPVMVIAGPGTGKTQILSARIAKILMDTDARPENILCLTYTDAGVVAMRKRLLTFIGADAYKVNIYTFHAFCNDVIQENLSLFEKTSLDPISDLERIELFKDLIDAFPKDHLLKRYRGDVYFEIKNLQSLFSTMKREGWTYEFISQKIDEYITDLPTRDEYVAKRATKEFKKGDVRTDKIAEEKEKMEKLRAAVGEFENFQKLMRNRNRYDFDDMINWVIRAFEENKNLLLKYQEQYQYILVDEYQDTSGTQNKLVSLLINYWDKPNVFVVGDDDQSIYRFQGANVENMLTFADAYKHDLLTVVLTNNYRSTQPILDISKTLIGNNNERLVLQIDGLSKELLSANARLQQLLHLPIIREYETQRQEMMDITLQVQQLMAEGVVPGRIGIIYKENRYGEELTQYLKLRNIPVYSKRSLNVFDIPLAQKIILLFQYLAAEHDIPYGGDEMLFEILHFDWFSIPPLEIAKLSIEVSESQFGNNKTSLRRLLNEKATQPPRDLFTPQLHQGLKTASRVIEKLIGDVPNVTIQTLFENIIREAGVLSFIMKSPEKIWLFQVVNVLFDFVKEETKRYPTMSLAQLVNVIDLMKKEKITLPLTQVSGSDKGVNLMTAHGSKGLEFEHVFFVGCNATFWERKRRPGGGFSMPDTMFSSQPIQNDEEELRRLFYVALTRAEQHLFISYSRFKNDGKELEPSQFIAEIQEVHALPVQKVFVSDDVLAEFSILQFGESLQPEISKMEDDFVSNLLDKFVMNVTALSNYLACPLRFYFQNLVRVPSGKSEATEFGSSVHHALQRLFEKMQLDPANNFPSKEEFISDFEWYMRRHRENFTPEQFSRRMEYGQTVLANYYEAYIYTFNKIVAIERNIRNVTVQGIPLKGKLDKLEFDGKNVNVVDYKTGDVDKARTKLLAPNDKEPNGGDYWRQAVFYKILIDNYQQKQWNVVSTEFDFIEPDKKKEYQRKKVVIQPQDITTVTHQIVTVWNKIQQRDFYTGCGKEECHWCNFVKDNHMAVALHEINEEDA</sequence>
<dbReference type="PANTHER" id="PTHR11070">
    <property type="entry name" value="UVRD / RECB / PCRA DNA HELICASE FAMILY MEMBER"/>
    <property type="match status" value="1"/>
</dbReference>
<dbReference type="RefSeq" id="WP_282332980.1">
    <property type="nucleotide sequence ID" value="NZ_JASBRG010000002.1"/>
</dbReference>
<evidence type="ECO:0000256" key="4">
    <source>
        <dbReference type="ARBA" id="ARBA00022763"/>
    </source>
</evidence>
<dbReference type="Gene3D" id="3.90.320.10">
    <property type="match status" value="1"/>
</dbReference>
<protein>
    <recommendedName>
        <fullName evidence="13">DNA 3'-5' helicase</fullName>
        <ecNumber evidence="13">5.6.2.4</ecNumber>
    </recommendedName>
</protein>
<name>A0ABT6R8G9_9BACT</name>
<dbReference type="Pfam" id="PF00580">
    <property type="entry name" value="UvrD-helicase"/>
    <property type="match status" value="1"/>
</dbReference>
<evidence type="ECO:0000256" key="15">
    <source>
        <dbReference type="PROSITE-ProRule" id="PRU00560"/>
    </source>
</evidence>
<dbReference type="PROSITE" id="PS51198">
    <property type="entry name" value="UVRD_HELICASE_ATP_BIND"/>
    <property type="match status" value="1"/>
</dbReference>
<evidence type="ECO:0000256" key="14">
    <source>
        <dbReference type="ARBA" id="ARBA00048988"/>
    </source>
</evidence>
<evidence type="ECO:0000313" key="18">
    <source>
        <dbReference type="EMBL" id="MDI3318859.1"/>
    </source>
</evidence>
<dbReference type="SUPFAM" id="SSF52540">
    <property type="entry name" value="P-loop containing nucleoside triphosphate hydrolases"/>
    <property type="match status" value="1"/>
</dbReference>
<gene>
    <name evidence="18" type="ORF">QJ048_03700</name>
</gene>
<evidence type="ECO:0000256" key="5">
    <source>
        <dbReference type="ARBA" id="ARBA00022801"/>
    </source>
</evidence>
<keyword evidence="19" id="KW-1185">Reference proteome</keyword>
<dbReference type="InterPro" id="IPR014017">
    <property type="entry name" value="DNA_helicase_UvrD-like_C"/>
</dbReference>
<keyword evidence="4" id="KW-0227">DNA damage</keyword>
<dbReference type="Proteomes" id="UP001226434">
    <property type="component" value="Unassembled WGS sequence"/>
</dbReference>
<proteinExistence type="inferred from homology"/>
<evidence type="ECO:0000259" key="17">
    <source>
        <dbReference type="PROSITE" id="PS51217"/>
    </source>
</evidence>
<evidence type="ECO:0000256" key="10">
    <source>
        <dbReference type="ARBA" id="ARBA00023204"/>
    </source>
</evidence>
<accession>A0ABT6R8G9</accession>
<evidence type="ECO:0000256" key="7">
    <source>
        <dbReference type="ARBA" id="ARBA00022839"/>
    </source>
</evidence>
<dbReference type="Gene3D" id="3.40.50.300">
    <property type="entry name" value="P-loop containing nucleotide triphosphate hydrolases"/>
    <property type="match status" value="2"/>
</dbReference>
<keyword evidence="2" id="KW-0540">Nuclease</keyword>
<comment type="catalytic activity">
    <reaction evidence="12">
        <text>Couples ATP hydrolysis with the unwinding of duplex DNA by translocating in the 3'-5' direction.</text>
        <dbReference type="EC" id="5.6.2.4"/>
    </reaction>
</comment>
<dbReference type="PANTHER" id="PTHR11070:SF63">
    <property type="entry name" value="DNA HELICASE IV"/>
    <property type="match status" value="1"/>
</dbReference>
<dbReference type="PROSITE" id="PS51217">
    <property type="entry name" value="UVRD_HELICASE_CTER"/>
    <property type="match status" value="1"/>
</dbReference>
<feature type="domain" description="UvrD-like helicase C-terminal" evidence="17">
    <location>
        <begin position="344"/>
        <end position="646"/>
    </location>
</feature>
<dbReference type="CDD" id="cd17932">
    <property type="entry name" value="DEXQc_UvrD"/>
    <property type="match status" value="1"/>
</dbReference>
<reference evidence="18 19" key="1">
    <citation type="submission" date="2023-05" db="EMBL/GenBank/DDBJ databases">
        <title>Genome sequence of Pinibacter sp. MAH-24.</title>
        <authorList>
            <person name="Huq M.A."/>
        </authorList>
    </citation>
    <scope>NUCLEOTIDE SEQUENCE [LARGE SCALE GENOMIC DNA]</scope>
    <source>
        <strain evidence="18 19">MAH-24</strain>
    </source>
</reference>
<comment type="similarity">
    <text evidence="1">Belongs to the helicase family. UvrD subfamily.</text>
</comment>
<dbReference type="EC" id="5.6.2.4" evidence="13"/>
<dbReference type="Gene3D" id="1.10.10.160">
    <property type="match status" value="1"/>
</dbReference>
<dbReference type="InterPro" id="IPR038726">
    <property type="entry name" value="PDDEXK_AddAB-type"/>
</dbReference>
<evidence type="ECO:0000256" key="8">
    <source>
        <dbReference type="ARBA" id="ARBA00022840"/>
    </source>
</evidence>
<dbReference type="InterPro" id="IPR014016">
    <property type="entry name" value="UvrD-like_ATP-bd"/>
</dbReference>
<dbReference type="GO" id="GO:0016787">
    <property type="term" value="F:hydrolase activity"/>
    <property type="evidence" value="ECO:0007669"/>
    <property type="project" value="UniProtKB-KW"/>
</dbReference>
<evidence type="ECO:0000256" key="3">
    <source>
        <dbReference type="ARBA" id="ARBA00022741"/>
    </source>
</evidence>
<dbReference type="GO" id="GO:0004386">
    <property type="term" value="F:helicase activity"/>
    <property type="evidence" value="ECO:0007669"/>
    <property type="project" value="UniProtKB-KW"/>
</dbReference>
<keyword evidence="3 15" id="KW-0547">Nucleotide-binding</keyword>
<feature type="binding site" evidence="15">
    <location>
        <begin position="38"/>
        <end position="45"/>
    </location>
    <ligand>
        <name>ATP</name>
        <dbReference type="ChEBI" id="CHEBI:30616"/>
    </ligand>
</feature>
<dbReference type="InterPro" id="IPR011604">
    <property type="entry name" value="PDDEXK-like_dom_sf"/>
</dbReference>
<dbReference type="InterPro" id="IPR027417">
    <property type="entry name" value="P-loop_NTPase"/>
</dbReference>
<comment type="catalytic activity">
    <reaction evidence="14">
        <text>ATP + H2O = ADP + phosphate + H(+)</text>
        <dbReference type="Rhea" id="RHEA:13065"/>
        <dbReference type="ChEBI" id="CHEBI:15377"/>
        <dbReference type="ChEBI" id="CHEBI:15378"/>
        <dbReference type="ChEBI" id="CHEBI:30616"/>
        <dbReference type="ChEBI" id="CHEBI:43474"/>
        <dbReference type="ChEBI" id="CHEBI:456216"/>
        <dbReference type="EC" id="5.6.2.4"/>
    </reaction>
</comment>